<accession>A0A369UUE7</accession>
<sequence length="189" mass="20598">MLPGKYIEGRVMIRFEYKLRSALLIGLLTATAWTAHAQTTPQVEVSDLGNTNPQAADVSVSPNWHVYVFHRDGIKYVQINDQQDQVRAAFATRNGLYLVLPIGSDAQQVSTPQQPLAFNGAAALGETVYLDSSVKVVMAPQSGGVQWQVQAVVAPINTKSISIPQIQIQMQMQTATCKLQSCGGDFMAY</sequence>
<evidence type="ECO:0000313" key="3">
    <source>
        <dbReference type="Proteomes" id="UP000253782"/>
    </source>
</evidence>
<keyword evidence="3" id="KW-1185">Reference proteome</keyword>
<gene>
    <name evidence="2" type="ORF">DVJ77_01090</name>
</gene>
<keyword evidence="1" id="KW-0732">Signal</keyword>
<name>A0A369UUE7_9GAMM</name>
<protein>
    <recommendedName>
        <fullName evidence="4">Thiol:disulfide interchange protein DsbD N-terminal domain-containing protein</fullName>
    </recommendedName>
</protein>
<dbReference type="EMBL" id="QQAH01000001">
    <property type="protein sequence ID" value="RDD83230.1"/>
    <property type="molecule type" value="Genomic_DNA"/>
</dbReference>
<feature type="signal peptide" evidence="1">
    <location>
        <begin position="1"/>
        <end position="37"/>
    </location>
</feature>
<evidence type="ECO:0000313" key="2">
    <source>
        <dbReference type="EMBL" id="RDD83230.1"/>
    </source>
</evidence>
<feature type="chain" id="PRO_5016925982" description="Thiol:disulfide interchange protein DsbD N-terminal domain-containing protein" evidence="1">
    <location>
        <begin position="38"/>
        <end position="189"/>
    </location>
</feature>
<reference evidence="2 3" key="1">
    <citation type="submission" date="2018-07" db="EMBL/GenBank/DDBJ databases">
        <title>Dyella tabacisoli L4-6T, whole genome shotgun sequence.</title>
        <authorList>
            <person name="Zhou X.-K."/>
            <person name="Li W.-J."/>
            <person name="Duan Y.-Q."/>
        </authorList>
    </citation>
    <scope>NUCLEOTIDE SEQUENCE [LARGE SCALE GENOMIC DNA]</scope>
    <source>
        <strain evidence="2 3">L4-6</strain>
    </source>
</reference>
<dbReference type="Proteomes" id="UP000253782">
    <property type="component" value="Unassembled WGS sequence"/>
</dbReference>
<dbReference type="AlphaFoldDB" id="A0A369UUE7"/>
<evidence type="ECO:0000256" key="1">
    <source>
        <dbReference type="SAM" id="SignalP"/>
    </source>
</evidence>
<proteinExistence type="predicted"/>
<dbReference type="OrthoDB" id="6001268at2"/>
<comment type="caution">
    <text evidence="2">The sequence shown here is derived from an EMBL/GenBank/DDBJ whole genome shotgun (WGS) entry which is preliminary data.</text>
</comment>
<organism evidence="2 3">
    <name type="scientific">Dyella tabacisoli</name>
    <dbReference type="NCBI Taxonomy" id="2282381"/>
    <lineage>
        <taxon>Bacteria</taxon>
        <taxon>Pseudomonadati</taxon>
        <taxon>Pseudomonadota</taxon>
        <taxon>Gammaproteobacteria</taxon>
        <taxon>Lysobacterales</taxon>
        <taxon>Rhodanobacteraceae</taxon>
        <taxon>Dyella</taxon>
    </lineage>
</organism>
<evidence type="ECO:0008006" key="4">
    <source>
        <dbReference type="Google" id="ProtNLM"/>
    </source>
</evidence>